<name>A0ABW1ITR5_9BACL</name>
<comment type="caution">
    <text evidence="1">The sequence shown here is derived from an EMBL/GenBank/DDBJ whole genome shotgun (WGS) entry which is preliminary data.</text>
</comment>
<evidence type="ECO:0000313" key="2">
    <source>
        <dbReference type="Proteomes" id="UP001596250"/>
    </source>
</evidence>
<dbReference type="EMBL" id="JBHSQV010000182">
    <property type="protein sequence ID" value="MFC5988533.1"/>
    <property type="molecule type" value="Genomic_DNA"/>
</dbReference>
<organism evidence="1 2">
    <name type="scientific">Marinicrinis lubricantis</name>
    <dbReference type="NCBI Taxonomy" id="2086470"/>
    <lineage>
        <taxon>Bacteria</taxon>
        <taxon>Bacillati</taxon>
        <taxon>Bacillota</taxon>
        <taxon>Bacilli</taxon>
        <taxon>Bacillales</taxon>
        <taxon>Paenibacillaceae</taxon>
    </lineage>
</organism>
<reference evidence="2" key="1">
    <citation type="journal article" date="2019" name="Int. J. Syst. Evol. Microbiol.">
        <title>The Global Catalogue of Microorganisms (GCM) 10K type strain sequencing project: providing services to taxonomists for standard genome sequencing and annotation.</title>
        <authorList>
            <consortium name="The Broad Institute Genomics Platform"/>
            <consortium name="The Broad Institute Genome Sequencing Center for Infectious Disease"/>
            <person name="Wu L."/>
            <person name="Ma J."/>
        </authorList>
    </citation>
    <scope>NUCLEOTIDE SEQUENCE [LARGE SCALE GENOMIC DNA]</scope>
    <source>
        <strain evidence="2">CCM 8749</strain>
    </source>
</reference>
<evidence type="ECO:0000313" key="1">
    <source>
        <dbReference type="EMBL" id="MFC5988533.1"/>
    </source>
</evidence>
<accession>A0ABW1ITR5</accession>
<sequence length="141" mass="15723">MKGIHYVGIILVCGLLLLSACSNEEAAIKISPLPDIKAHLSKVYTDLTENAGWYVVTPDKRTFTIFAEAEQTETVLVWIVPTGTETWGERELVGYDIDGSDGWSFTWEFGDRTFHDRIYVQALGSDGMTQDTEVIKVTSET</sequence>
<keyword evidence="2" id="KW-1185">Reference proteome</keyword>
<dbReference type="RefSeq" id="WP_379896006.1">
    <property type="nucleotide sequence ID" value="NZ_CBCSCT010000011.1"/>
</dbReference>
<gene>
    <name evidence="1" type="ORF">ACFPXP_19185</name>
</gene>
<proteinExistence type="predicted"/>
<protein>
    <submittedName>
        <fullName evidence="1">Uncharacterized protein</fullName>
    </submittedName>
</protein>
<dbReference type="Proteomes" id="UP001596250">
    <property type="component" value="Unassembled WGS sequence"/>
</dbReference>
<dbReference type="PROSITE" id="PS51257">
    <property type="entry name" value="PROKAR_LIPOPROTEIN"/>
    <property type="match status" value="1"/>
</dbReference>